<dbReference type="InterPro" id="IPR036236">
    <property type="entry name" value="Znf_C2H2_sf"/>
</dbReference>
<feature type="domain" description="C2H2-type" evidence="11">
    <location>
        <begin position="625"/>
        <end position="652"/>
    </location>
</feature>
<feature type="domain" description="C2H2-type" evidence="11">
    <location>
        <begin position="1271"/>
        <end position="1300"/>
    </location>
</feature>
<comment type="caution">
    <text evidence="13">The sequence shown here is derived from an EMBL/GenBank/DDBJ whole genome shotgun (WGS) entry which is preliminary data.</text>
</comment>
<feature type="domain" description="C2H2-type" evidence="11">
    <location>
        <begin position="763"/>
        <end position="791"/>
    </location>
</feature>
<evidence type="ECO:0000259" key="11">
    <source>
        <dbReference type="PROSITE" id="PS50157"/>
    </source>
</evidence>
<feature type="region of interest" description="Disordered" evidence="10">
    <location>
        <begin position="141"/>
        <end position="246"/>
    </location>
</feature>
<protein>
    <recommendedName>
        <fullName evidence="15">PRDM5</fullName>
    </recommendedName>
</protein>
<evidence type="ECO:0000256" key="10">
    <source>
        <dbReference type="SAM" id="MobiDB-lite"/>
    </source>
</evidence>
<evidence type="ECO:0000256" key="5">
    <source>
        <dbReference type="ARBA" id="ARBA00022833"/>
    </source>
</evidence>
<keyword evidence="7" id="KW-0804">Transcription</keyword>
<evidence type="ECO:0000256" key="9">
    <source>
        <dbReference type="PROSITE-ProRule" id="PRU00042"/>
    </source>
</evidence>
<dbReference type="FunFam" id="3.30.160.60:FF:000100">
    <property type="entry name" value="Zinc finger 45-like"/>
    <property type="match status" value="1"/>
</dbReference>
<feature type="domain" description="SET" evidence="12">
    <location>
        <begin position="17"/>
        <end position="134"/>
    </location>
</feature>
<dbReference type="Gene3D" id="2.170.270.10">
    <property type="entry name" value="SET domain"/>
    <property type="match status" value="1"/>
</dbReference>
<dbReference type="FunFam" id="3.30.160.60:FF:000065">
    <property type="entry name" value="B-cell CLL/lymphoma 6, member B"/>
    <property type="match status" value="1"/>
</dbReference>
<dbReference type="PANTHER" id="PTHR16515:SF49">
    <property type="entry name" value="GASTRULA ZINC FINGER PROTEIN XLCGF49.1-LIKE-RELATED"/>
    <property type="match status" value="1"/>
</dbReference>
<dbReference type="Pfam" id="PF00096">
    <property type="entry name" value="zf-C2H2"/>
    <property type="match status" value="2"/>
</dbReference>
<dbReference type="GO" id="GO:0005634">
    <property type="term" value="C:nucleus"/>
    <property type="evidence" value="ECO:0007669"/>
    <property type="project" value="UniProtKB-SubCell"/>
</dbReference>
<feature type="compositionally biased region" description="Basic and acidic residues" evidence="10">
    <location>
        <begin position="225"/>
        <end position="238"/>
    </location>
</feature>
<feature type="compositionally biased region" description="Low complexity" evidence="10">
    <location>
        <begin position="204"/>
        <end position="213"/>
    </location>
</feature>
<feature type="domain" description="C2H2-type" evidence="11">
    <location>
        <begin position="594"/>
        <end position="621"/>
    </location>
</feature>
<proteinExistence type="predicted"/>
<evidence type="ECO:0008006" key="15">
    <source>
        <dbReference type="Google" id="ProtNLM"/>
    </source>
</evidence>
<evidence type="ECO:0000256" key="7">
    <source>
        <dbReference type="ARBA" id="ARBA00023163"/>
    </source>
</evidence>
<feature type="compositionally biased region" description="Basic and acidic residues" evidence="10">
    <location>
        <begin position="1648"/>
        <end position="1672"/>
    </location>
</feature>
<dbReference type="PROSITE" id="PS50280">
    <property type="entry name" value="SET"/>
    <property type="match status" value="1"/>
</dbReference>
<evidence type="ECO:0000256" key="2">
    <source>
        <dbReference type="ARBA" id="ARBA00022723"/>
    </source>
</evidence>
<dbReference type="PROSITE" id="PS00028">
    <property type="entry name" value="ZINC_FINGER_C2H2_1"/>
    <property type="match status" value="7"/>
</dbReference>
<comment type="subcellular location">
    <subcellularLocation>
        <location evidence="1">Nucleus</location>
    </subcellularLocation>
</comment>
<evidence type="ECO:0000256" key="8">
    <source>
        <dbReference type="ARBA" id="ARBA00023242"/>
    </source>
</evidence>
<organism evidence="13 14">
    <name type="scientific">Sinanodonta woodiana</name>
    <name type="common">Chinese pond mussel</name>
    <name type="synonym">Anodonta woodiana</name>
    <dbReference type="NCBI Taxonomy" id="1069815"/>
    <lineage>
        <taxon>Eukaryota</taxon>
        <taxon>Metazoa</taxon>
        <taxon>Spiralia</taxon>
        <taxon>Lophotrochozoa</taxon>
        <taxon>Mollusca</taxon>
        <taxon>Bivalvia</taxon>
        <taxon>Autobranchia</taxon>
        <taxon>Heteroconchia</taxon>
        <taxon>Palaeoheterodonta</taxon>
        <taxon>Unionida</taxon>
        <taxon>Unionoidea</taxon>
        <taxon>Unionidae</taxon>
        <taxon>Unioninae</taxon>
        <taxon>Sinanodonta</taxon>
    </lineage>
</organism>
<evidence type="ECO:0000256" key="1">
    <source>
        <dbReference type="ARBA" id="ARBA00004123"/>
    </source>
</evidence>
<reference evidence="13 14" key="1">
    <citation type="submission" date="2024-11" db="EMBL/GenBank/DDBJ databases">
        <title>Chromosome-level genome assembly of the freshwater bivalve Anodonta woodiana.</title>
        <authorList>
            <person name="Chen X."/>
        </authorList>
    </citation>
    <scope>NUCLEOTIDE SEQUENCE [LARGE SCALE GENOMIC DNA]</scope>
    <source>
        <strain evidence="13">MN2024</strain>
        <tissue evidence="13">Gills</tissue>
    </source>
</reference>
<dbReference type="InterPro" id="IPR001214">
    <property type="entry name" value="SET_dom"/>
</dbReference>
<dbReference type="SUPFAM" id="SSF82199">
    <property type="entry name" value="SET domain"/>
    <property type="match status" value="1"/>
</dbReference>
<keyword evidence="6" id="KW-0805">Transcription regulation</keyword>
<sequence length="1747" mass="198242">MVTTDLEVVPSHIETPDSIELKASSVASGCVGAWSVWPIGKDTVFGPYVGDIKKGKDLEDINYRYAWEVFDLETFGLLHVIDATDPSKGNWMRYVNCARYFEEQNIISVQQENQVYYKAIKNIEPGEELLTWFEPRKKKRGRKKKMEKEAKEEKVSATRRDYSVAEHDKDDDSLGKRKRKPKVFPDSYQEIQLPRQKKLNKVQSSDSSQSETSANTVVKEKQKKMKENSVKLKVSKDDTESETSSRCSSVVPEKKDIFNNDSVSWDYPEPGEEYMFELKKHHVVKVEGKRAYKCDICSGLYRHIFSLKRHYLKNHINYRYLGRTDVTNCLINLAQVLEAEKAATKRKHFEFEECAGKKENLSSNDTTSDSGVATSVNCVSSKGDNSTDIKSSNDDLQLENKDITSVTENDTKRYESGVENLNIKSSVEDGIPVSSETTLNSSTVKDDNCQEKGLSDVKDSEIVQRPGLYRCYLCFQLFETVAEIREHTVNHPKSKNHMPFACNNCEMRFSYIQNLVRHQAVHQANGSELINQSKKLLPGKGAKKMRTKSKNKLVDEIPDIEKQEEINQEKKKSNFKHKECIGKDLKGKSAKKKYHCSRCTMKFGYLQNLVRHQQVHKDEKKTSPHSCEYCGKGFPSLSNLKKHVRFHLGYRISCRYCGDIHQNVGGLRKHIRIAHPEVHKAKLKNKLAKDGVLRKPDKKFVDKKSKASKIEDVVTDHTDKMDVDKQKNLEKKKKKDSSDELFSDNEISFAAEEIDDGGSRFKFACTICKRRFSSYINMCRHRRKSHDNESRHRLEASNSVRHYGADLPVVTETPEMVALFYANVANNVAINMTNYIDGGQNSLQNCINHIRIEDYDELPTEQEKSVDMPWERYNFPFDYKPTKTMSYMEIKNKLKICSEFEIQPDNGVTIVANNDISNECDSATNLNKVLLTGDDGKIEQVYIEGKPSESGASCKSQITQTNESEKYNLCCQELPDLKDMCNDGETSSHVQAFKPETKISFSESASCTSKENIENKDVEDKTSIDCISDFNMADISAKESEVPKHIGIVSQAKKSLMKLASFPGKSYSTSSLYSGFELVMDGKYKNFENDILPSSFNTPLNKPSKDRPWLSQGHGANGSLENDITVNEAPCDSRSPGECTDLGIDIFNQLQLVVAQQKLRDTTNAGDNYDDAKLSGSDDNLNHSPLYSFENIAFGKHGNITCVCGVCRKQFQDLDCLVRHHLKKHPSIAFNFLEVEQGNGIDLLHYSEPSNVGVLAVTSTGLESAVERDIYQCTGCGSVFKNVSRLHVHIVNCVSTSDPSNSSDLNKTKKKKTSLKSKIKKKLREIMNGSQNFRFRLKDFAGYKAEIFNMDGKQRKRIFTGCRKRKVVSLPDSPVKLTHKRHHDIGYNPNNHIRRRELTELLDTHQCNGCGVKFKTISLLERHVKKCAKKETFKELHPLKSVILEESLARLKHTCFYCIKNFTYPKSLINHFQEFCPVKKMKIDKELLTENEKEKEQEMIHALKLVEEEKMKKLEGTENHTLKKRLGWPKGVKRKNRRKGHAWTAIKRRKSSNDGDKSDVNSGTVSDEVKISELEGTEGHSKGTGIDNTEFSIKDICILENNDLPKDKESVEGNGRAVEDGEKDIKVPCDKIETLRKDAPISFLVISDKPKQKQDSIGREAQEQEQISEKGKPNGISVGGKEKYKLNEKRIKKSQTHILSLKCEKKTESSSSQKANGGKMVNVPTSKGGKKKKKSKPFVLNCLGVPQ</sequence>
<evidence type="ECO:0000256" key="6">
    <source>
        <dbReference type="ARBA" id="ARBA00023015"/>
    </source>
</evidence>
<dbReference type="PANTHER" id="PTHR16515">
    <property type="entry name" value="PR DOMAIN ZINC FINGER PROTEIN"/>
    <property type="match status" value="1"/>
</dbReference>
<dbReference type="EMBL" id="JBJQND010000011">
    <property type="protein sequence ID" value="KAL3862204.1"/>
    <property type="molecule type" value="Genomic_DNA"/>
</dbReference>
<feature type="region of interest" description="Disordered" evidence="10">
    <location>
        <begin position="1647"/>
        <end position="1747"/>
    </location>
</feature>
<gene>
    <name evidence="13" type="ORF">ACJMK2_008191</name>
</gene>
<name>A0ABD3VKU2_SINWO</name>
<feature type="compositionally biased region" description="Basic residues" evidence="10">
    <location>
        <begin position="1528"/>
        <end position="1550"/>
    </location>
</feature>
<evidence type="ECO:0000256" key="3">
    <source>
        <dbReference type="ARBA" id="ARBA00022737"/>
    </source>
</evidence>
<feature type="compositionally biased region" description="Basic and acidic residues" evidence="10">
    <location>
        <begin position="1680"/>
        <end position="1689"/>
    </location>
</feature>
<keyword evidence="8" id="KW-0539">Nucleus</keyword>
<dbReference type="PROSITE" id="PS50157">
    <property type="entry name" value="ZINC_FINGER_C2H2_2"/>
    <property type="match status" value="6"/>
</dbReference>
<dbReference type="InterPro" id="IPR050331">
    <property type="entry name" value="Zinc_finger"/>
</dbReference>
<dbReference type="Proteomes" id="UP001634394">
    <property type="component" value="Unassembled WGS sequence"/>
</dbReference>
<dbReference type="SMART" id="SM00317">
    <property type="entry name" value="SET"/>
    <property type="match status" value="1"/>
</dbReference>
<keyword evidence="14" id="KW-1185">Reference proteome</keyword>
<keyword evidence="3" id="KW-0677">Repeat</keyword>
<keyword evidence="4 9" id="KW-0863">Zinc-finger</keyword>
<evidence type="ECO:0000256" key="4">
    <source>
        <dbReference type="ARBA" id="ARBA00022771"/>
    </source>
</evidence>
<dbReference type="GO" id="GO:0008270">
    <property type="term" value="F:zinc ion binding"/>
    <property type="evidence" value="ECO:0007669"/>
    <property type="project" value="UniProtKB-KW"/>
</dbReference>
<dbReference type="SMART" id="SM00355">
    <property type="entry name" value="ZnF_C2H2"/>
    <property type="match status" value="11"/>
</dbReference>
<feature type="domain" description="C2H2-type" evidence="11">
    <location>
        <begin position="500"/>
        <end position="527"/>
    </location>
</feature>
<dbReference type="InterPro" id="IPR046341">
    <property type="entry name" value="SET_dom_sf"/>
</dbReference>
<feature type="compositionally biased region" description="Basic and acidic residues" evidence="10">
    <location>
        <begin position="146"/>
        <end position="175"/>
    </location>
</feature>
<dbReference type="InterPro" id="IPR013087">
    <property type="entry name" value="Znf_C2H2_type"/>
</dbReference>
<evidence type="ECO:0000313" key="14">
    <source>
        <dbReference type="Proteomes" id="UP001634394"/>
    </source>
</evidence>
<evidence type="ECO:0000313" key="13">
    <source>
        <dbReference type="EMBL" id="KAL3862204.1"/>
    </source>
</evidence>
<feature type="compositionally biased region" description="Basic and acidic residues" evidence="10">
    <location>
        <begin position="1567"/>
        <end position="1581"/>
    </location>
</feature>
<dbReference type="SUPFAM" id="SSF57667">
    <property type="entry name" value="beta-beta-alpha zinc fingers"/>
    <property type="match status" value="3"/>
</dbReference>
<accession>A0ABD3VKU2</accession>
<feature type="region of interest" description="Disordered" evidence="10">
    <location>
        <begin position="1528"/>
        <end position="1586"/>
    </location>
</feature>
<evidence type="ECO:0000259" key="12">
    <source>
        <dbReference type="PROSITE" id="PS50280"/>
    </source>
</evidence>
<dbReference type="Gene3D" id="3.30.160.60">
    <property type="entry name" value="Classic Zinc Finger"/>
    <property type="match status" value="4"/>
</dbReference>
<keyword evidence="5" id="KW-0862">Zinc</keyword>
<keyword evidence="2" id="KW-0479">Metal-binding</keyword>
<feature type="domain" description="C2H2-type" evidence="11">
    <location>
        <begin position="469"/>
        <end position="496"/>
    </location>
</feature>
<dbReference type="Pfam" id="PF21549">
    <property type="entry name" value="PRDM2_PR"/>
    <property type="match status" value="1"/>
</dbReference>